<proteinExistence type="predicted"/>
<reference evidence="1 2" key="1">
    <citation type="journal article" date="2022" name="Plant J.">
        <title>Chromosome-level genome of Camellia lanceoleosa provides a valuable resource for understanding genome evolution and self-incompatibility.</title>
        <authorList>
            <person name="Gong W."/>
            <person name="Xiao S."/>
            <person name="Wang L."/>
            <person name="Liao Z."/>
            <person name="Chang Y."/>
            <person name="Mo W."/>
            <person name="Hu G."/>
            <person name="Li W."/>
            <person name="Zhao G."/>
            <person name="Zhu H."/>
            <person name="Hu X."/>
            <person name="Ji K."/>
            <person name="Xiang X."/>
            <person name="Song Q."/>
            <person name="Yuan D."/>
            <person name="Jin S."/>
            <person name="Zhang L."/>
        </authorList>
    </citation>
    <scope>NUCLEOTIDE SEQUENCE [LARGE SCALE GENOMIC DNA]</scope>
    <source>
        <strain evidence="1">SQ_2022a</strain>
    </source>
</reference>
<gene>
    <name evidence="1" type="ORF">LOK49_LG07G03007</name>
</gene>
<sequence>MSSLKTSRDLDLDGDYEEDEKRVFVDDEAAEMRERDHRQIHKTNPNPNPNPDLLGSSDRTLSHTTDRRENHLFAIHSQALVDIEPM</sequence>
<dbReference type="Proteomes" id="UP001060215">
    <property type="component" value="Chromosome 7"/>
</dbReference>
<evidence type="ECO:0000313" key="2">
    <source>
        <dbReference type="Proteomes" id="UP001060215"/>
    </source>
</evidence>
<keyword evidence="2" id="KW-1185">Reference proteome</keyword>
<name>A0ACC0H3M2_9ERIC</name>
<protein>
    <submittedName>
        <fullName evidence="1">Uncharacterized protein</fullName>
    </submittedName>
</protein>
<accession>A0ACC0H3M2</accession>
<evidence type="ECO:0000313" key="1">
    <source>
        <dbReference type="EMBL" id="KAI8007230.1"/>
    </source>
</evidence>
<organism evidence="1 2">
    <name type="scientific">Camellia lanceoleosa</name>
    <dbReference type="NCBI Taxonomy" id="1840588"/>
    <lineage>
        <taxon>Eukaryota</taxon>
        <taxon>Viridiplantae</taxon>
        <taxon>Streptophyta</taxon>
        <taxon>Embryophyta</taxon>
        <taxon>Tracheophyta</taxon>
        <taxon>Spermatophyta</taxon>
        <taxon>Magnoliopsida</taxon>
        <taxon>eudicotyledons</taxon>
        <taxon>Gunneridae</taxon>
        <taxon>Pentapetalae</taxon>
        <taxon>asterids</taxon>
        <taxon>Ericales</taxon>
        <taxon>Theaceae</taxon>
        <taxon>Camellia</taxon>
    </lineage>
</organism>
<dbReference type="EMBL" id="CM045764">
    <property type="protein sequence ID" value="KAI8007230.1"/>
    <property type="molecule type" value="Genomic_DNA"/>
</dbReference>
<comment type="caution">
    <text evidence="1">The sequence shown here is derived from an EMBL/GenBank/DDBJ whole genome shotgun (WGS) entry which is preliminary data.</text>
</comment>